<proteinExistence type="inferred from homology"/>
<comment type="caution">
    <text evidence="3">The sequence shown here is derived from an EMBL/GenBank/DDBJ whole genome shotgun (WGS) entry which is preliminary data.</text>
</comment>
<organism evidence="3 4">
    <name type="scientific">Burkholderia pseudomallei</name>
    <name type="common">Pseudomonas pseudomallei</name>
    <dbReference type="NCBI Taxonomy" id="28450"/>
    <lineage>
        <taxon>Bacteria</taxon>
        <taxon>Pseudomonadati</taxon>
        <taxon>Pseudomonadota</taxon>
        <taxon>Betaproteobacteria</taxon>
        <taxon>Burkholderiales</taxon>
        <taxon>Burkholderiaceae</taxon>
        <taxon>Burkholderia</taxon>
        <taxon>pseudomallei group</taxon>
    </lineage>
</organism>
<dbReference type="RefSeq" id="WP_004524844.1">
    <property type="nucleotide sequence ID" value="NZ_CP008779.1"/>
</dbReference>
<reference evidence="3 4" key="1">
    <citation type="submission" date="2014-08" db="EMBL/GenBank/DDBJ databases">
        <authorList>
            <person name="Bunnell A."/>
            <person name="Chain P.S."/>
            <person name="Chertkov O."/>
            <person name="Currie B.J."/>
            <person name="Daligault H.E."/>
            <person name="Davenport K.W."/>
            <person name="Davis C."/>
            <person name="Gleasner C.D."/>
            <person name="Johnson S.L."/>
            <person name="Kaestli M."/>
            <person name="Koren S."/>
            <person name="Kunde Y.A."/>
            <person name="Mayo M."/>
            <person name="McMurry K.K."/>
            <person name="Price E.P."/>
            <person name="Reitenga K.G."/>
            <person name="Robison R."/>
            <person name="Rosovitz M.J."/>
            <person name="Sarovich D.S."/>
            <person name="Teshima H."/>
        </authorList>
    </citation>
    <scope>NUCLEOTIDE SEQUENCE [LARGE SCALE GENOMIC DNA]</scope>
    <source>
        <strain evidence="3 4">MSHR44</strain>
    </source>
</reference>
<comment type="similarity">
    <text evidence="1">Belongs to the short-chain dehydrogenases/reductases (SDR) family.</text>
</comment>
<dbReference type="PANTHER" id="PTHR43639:SF1">
    <property type="entry name" value="SHORT-CHAIN DEHYDROGENASE_REDUCTASE FAMILY PROTEIN"/>
    <property type="match status" value="1"/>
</dbReference>
<dbReference type="PANTHER" id="PTHR43639">
    <property type="entry name" value="OXIDOREDUCTASE, SHORT-CHAIN DEHYDROGENASE/REDUCTASE FAMILY (AFU_ORTHOLOGUE AFUA_5G02870)"/>
    <property type="match status" value="1"/>
</dbReference>
<dbReference type="PRINTS" id="PR00081">
    <property type="entry name" value="GDHRDH"/>
</dbReference>
<dbReference type="CDD" id="cd05233">
    <property type="entry name" value="SDR_c"/>
    <property type="match status" value="1"/>
</dbReference>
<dbReference type="Pfam" id="PF13561">
    <property type="entry name" value="adh_short_C2"/>
    <property type="match status" value="1"/>
</dbReference>
<evidence type="ECO:0000313" key="4">
    <source>
        <dbReference type="Proteomes" id="UP000030475"/>
    </source>
</evidence>
<evidence type="ECO:0000313" key="3">
    <source>
        <dbReference type="EMBL" id="KGX16696.1"/>
    </source>
</evidence>
<evidence type="ECO:0000256" key="1">
    <source>
        <dbReference type="ARBA" id="ARBA00006484"/>
    </source>
</evidence>
<dbReference type="KEGG" id="but:X994_5002"/>
<dbReference type="OrthoDB" id="196630at2"/>
<dbReference type="GO" id="GO:0016491">
    <property type="term" value="F:oxidoreductase activity"/>
    <property type="evidence" value="ECO:0007669"/>
    <property type="project" value="UniProtKB-KW"/>
</dbReference>
<evidence type="ECO:0000256" key="2">
    <source>
        <dbReference type="ARBA" id="ARBA00023002"/>
    </source>
</evidence>
<dbReference type="EMBL" id="JQIM01000008">
    <property type="protein sequence ID" value="KGX16696.1"/>
    <property type="molecule type" value="Genomic_DNA"/>
</dbReference>
<dbReference type="Gene3D" id="3.40.50.720">
    <property type="entry name" value="NAD(P)-binding Rossmann-like Domain"/>
    <property type="match status" value="1"/>
</dbReference>
<dbReference type="FunFam" id="3.40.50.720:FF:000084">
    <property type="entry name" value="Short-chain dehydrogenase reductase"/>
    <property type="match status" value="1"/>
</dbReference>
<protein>
    <submittedName>
        <fullName evidence="3">Short chain dehydrogenase family protein</fullName>
    </submittedName>
</protein>
<sequence>MNASAQLASRRVLLTGGLGSLGQAQMRKLRAAGADVYILDLPSPRGDELAEALNSETGAGMGHVTFVPADLRELASAQALVSDLGHEIGGFDILINNAALITHKPYDEFTLSEYEDVMRVNSTAGFALTQAVTPMMKANGWGRIINFCSITLNGRWEKYVPYVSSKGAMLGQTKTFARALGPFGITVNAVSPGAIVSDAEERVFGDKLKEYNDWVLENQSLKRRGEPEDVANLVAFLASDQASFLTGQIISLDGGW</sequence>
<dbReference type="AlphaFoldDB" id="A0A2K9D8I3"/>
<dbReference type="Proteomes" id="UP000030475">
    <property type="component" value="Unassembled WGS sequence"/>
</dbReference>
<keyword evidence="2" id="KW-0560">Oxidoreductase</keyword>
<dbReference type="InterPro" id="IPR002347">
    <property type="entry name" value="SDR_fam"/>
</dbReference>
<name>A0A2K9D8I3_BURPE</name>
<dbReference type="PRINTS" id="PR00080">
    <property type="entry name" value="SDRFAMILY"/>
</dbReference>
<dbReference type="SUPFAM" id="SSF51735">
    <property type="entry name" value="NAD(P)-binding Rossmann-fold domains"/>
    <property type="match status" value="1"/>
</dbReference>
<dbReference type="InterPro" id="IPR036291">
    <property type="entry name" value="NAD(P)-bd_dom_sf"/>
</dbReference>
<accession>A0A2K9D8I3</accession>
<gene>
    <name evidence="3" type="ORF">Y036_5452</name>
</gene>